<dbReference type="InterPro" id="IPR036514">
    <property type="entry name" value="SGNH_hydro_sf"/>
</dbReference>
<dbReference type="PANTHER" id="PTHR30383:SF27">
    <property type="entry name" value="SPORE GERMINATION LIPASE LIPC"/>
    <property type="match status" value="1"/>
</dbReference>
<dbReference type="Proteomes" id="UP000245369">
    <property type="component" value="Chromosome"/>
</dbReference>
<sequence>MNKWLKRFFIVPAFFVGCLLVFAFLINLALPRADSHLTVSDLKYRSKISAFKYVALGDSLTQGVGDTTNQGGFVPILSRQVESDYHYRVTAKNYGVAGNTSQQILTRMKEKTDLQDDLKKADLLTLTVGGNDVMAVLRKNLANLTVDSFTKPSEEYQQRLRKIIALARKDNKDMSIYILGIYNPFYLNFPDMTQMQDIVDNWNKGTKAVADEYDKVYFVEINDRLYKGIDGKEGVAESGDTSDTSNKKNDVLFEKDHFHPNNTGYQIMANAVLEKINATKKDW</sequence>
<proteinExistence type="predicted"/>
<dbReference type="Gene3D" id="3.40.50.1110">
    <property type="entry name" value="SGNH hydrolase"/>
    <property type="match status" value="1"/>
</dbReference>
<reference evidence="2 3" key="1">
    <citation type="submission" date="2018-05" db="EMBL/GenBank/DDBJ databases">
        <title>Complete genome sequences of Streptococcus sobrinus.</title>
        <authorList>
            <person name="Sales M."/>
            <person name="Jensen P.A."/>
        </authorList>
    </citation>
    <scope>NUCLEOTIDE SEQUENCE [LARGE SCALE GENOMIC DNA]</scope>
    <source>
        <strain evidence="2 3">SL1</strain>
    </source>
</reference>
<feature type="domain" description="SGNH hydrolase-type esterase" evidence="1">
    <location>
        <begin position="55"/>
        <end position="267"/>
    </location>
</feature>
<dbReference type="SUPFAM" id="SSF52266">
    <property type="entry name" value="SGNH hydrolase"/>
    <property type="match status" value="1"/>
</dbReference>
<evidence type="ECO:0000259" key="1">
    <source>
        <dbReference type="Pfam" id="PF13472"/>
    </source>
</evidence>
<dbReference type="Pfam" id="PF13472">
    <property type="entry name" value="Lipase_GDSL_2"/>
    <property type="match status" value="1"/>
</dbReference>
<accession>A0ABM6W5F6</accession>
<protein>
    <submittedName>
        <fullName evidence="2">GDSL family lipase</fullName>
    </submittedName>
</protein>
<evidence type="ECO:0000313" key="2">
    <source>
        <dbReference type="EMBL" id="AWN20444.1"/>
    </source>
</evidence>
<organism evidence="2 3">
    <name type="scientific">Streptococcus sobrinus</name>
    <dbReference type="NCBI Taxonomy" id="1310"/>
    <lineage>
        <taxon>Bacteria</taxon>
        <taxon>Bacillati</taxon>
        <taxon>Bacillota</taxon>
        <taxon>Bacilli</taxon>
        <taxon>Lactobacillales</taxon>
        <taxon>Streptococcaceae</taxon>
        <taxon>Streptococcus</taxon>
    </lineage>
</organism>
<dbReference type="InterPro" id="IPR013830">
    <property type="entry name" value="SGNH_hydro"/>
</dbReference>
<dbReference type="GeneID" id="93923559"/>
<evidence type="ECO:0000313" key="3">
    <source>
        <dbReference type="Proteomes" id="UP000245369"/>
    </source>
</evidence>
<gene>
    <name evidence="2" type="ORF">DK182_03390</name>
</gene>
<dbReference type="CDD" id="cd04506">
    <property type="entry name" value="SGNH_hydrolase_YpmR_like"/>
    <property type="match status" value="1"/>
</dbReference>
<dbReference type="InterPro" id="IPR051532">
    <property type="entry name" value="Ester_Hydrolysis_Enzymes"/>
</dbReference>
<keyword evidence="3" id="KW-1185">Reference proteome</keyword>
<dbReference type="PANTHER" id="PTHR30383">
    <property type="entry name" value="THIOESTERASE 1/PROTEASE 1/LYSOPHOSPHOLIPASE L1"/>
    <property type="match status" value="1"/>
</dbReference>
<dbReference type="RefSeq" id="WP_002962271.1">
    <property type="nucleotide sequence ID" value="NZ_CP029490.1"/>
</dbReference>
<dbReference type="PROSITE" id="PS51257">
    <property type="entry name" value="PROKAR_LIPOPROTEIN"/>
    <property type="match status" value="1"/>
</dbReference>
<name>A0ABM6W5F6_9STRE</name>
<dbReference type="EMBL" id="CP029490">
    <property type="protein sequence ID" value="AWN20444.1"/>
    <property type="molecule type" value="Genomic_DNA"/>
</dbReference>